<protein>
    <submittedName>
        <fullName evidence="1">Uncharacterized protein</fullName>
    </submittedName>
</protein>
<name>A0ACC3AUJ0_9EURO</name>
<evidence type="ECO:0000313" key="1">
    <source>
        <dbReference type="EMBL" id="KAK1141457.1"/>
    </source>
</evidence>
<comment type="caution">
    <text evidence="1">The sequence shown here is derived from an EMBL/GenBank/DDBJ whole genome shotgun (WGS) entry which is preliminary data.</text>
</comment>
<sequence length="116" mass="12780">MTHPDSYAKPPAGAQTLSLKLLSRRNSPSRRVQRTSSANDRRYADFKISHVPAFLSPSWGYASSYLPPMHASIPKDLLLTDGFFSEQTGSTFAPRSASPPPWWAAASARFGLTPMR</sequence>
<accession>A0ACC3AUJ0</accession>
<gene>
    <name evidence="1" type="ORF">N8T08_008997</name>
</gene>
<dbReference type="EMBL" id="JAOPJF010000063">
    <property type="protein sequence ID" value="KAK1141457.1"/>
    <property type="molecule type" value="Genomic_DNA"/>
</dbReference>
<reference evidence="1 2" key="1">
    <citation type="journal article" date="2023" name="ACS Omega">
        <title>Identification of the Neoaspergillic Acid Biosynthesis Gene Cluster by Establishing an In Vitro CRISPR-Ribonucleoprotein Genetic System in Aspergillus melleus.</title>
        <authorList>
            <person name="Yuan B."/>
            <person name="Grau M.F."/>
            <person name="Murata R.M."/>
            <person name="Torok T."/>
            <person name="Venkateswaran K."/>
            <person name="Stajich J.E."/>
            <person name="Wang C.C.C."/>
        </authorList>
    </citation>
    <scope>NUCLEOTIDE SEQUENCE [LARGE SCALE GENOMIC DNA]</scope>
    <source>
        <strain evidence="1 2">IMV 1140</strain>
    </source>
</reference>
<evidence type="ECO:0000313" key="2">
    <source>
        <dbReference type="Proteomes" id="UP001177260"/>
    </source>
</evidence>
<organism evidence="1 2">
    <name type="scientific">Aspergillus melleus</name>
    <dbReference type="NCBI Taxonomy" id="138277"/>
    <lineage>
        <taxon>Eukaryota</taxon>
        <taxon>Fungi</taxon>
        <taxon>Dikarya</taxon>
        <taxon>Ascomycota</taxon>
        <taxon>Pezizomycotina</taxon>
        <taxon>Eurotiomycetes</taxon>
        <taxon>Eurotiomycetidae</taxon>
        <taxon>Eurotiales</taxon>
        <taxon>Aspergillaceae</taxon>
        <taxon>Aspergillus</taxon>
        <taxon>Aspergillus subgen. Circumdati</taxon>
    </lineage>
</organism>
<keyword evidence="2" id="KW-1185">Reference proteome</keyword>
<proteinExistence type="predicted"/>
<dbReference type="Proteomes" id="UP001177260">
    <property type="component" value="Unassembled WGS sequence"/>
</dbReference>